<dbReference type="GO" id="GO:0004177">
    <property type="term" value="F:aminopeptidase activity"/>
    <property type="evidence" value="ECO:0007669"/>
    <property type="project" value="UniProtKB-KW"/>
</dbReference>
<sequence>MMLTKKLRSLRALVKQQSGDALIVGNFGHETADDILYYLLLQRLESGLLYLPSSGRPKLFVTPFEARQWQKKYPELSVLPWRKPLERLLGSALAGKTIAVRAGSLPCLIRARLAEYPKVKLKNLSAEEKVMAVKLPEEIVCLKRAAALTDKLFSELIQNWSRFSTETAAARFLLTRMAALYVEPSFPPIIASGANAANPHHETAAVKIKRGFCVIDMGVRYRGYCSDMTRTIYVGKPAAKETALYDRVRRAQETTVGLVKPGITTPELDRHCRESLGELNCEFIHGLGHGVGTQVHEWPRVGSADKVVLEENMLITIEPGVYRRGHYGIRIEDDVLVTKSGRRVLTRASRDLIRPV</sequence>
<keyword evidence="2" id="KW-0645">Protease</keyword>
<evidence type="ECO:0000313" key="2">
    <source>
        <dbReference type="EMBL" id="KKW41594.1"/>
    </source>
</evidence>
<keyword evidence="2" id="KW-0378">Hydrolase</keyword>
<dbReference type="AlphaFoldDB" id="A0A0G2B833"/>
<proteinExistence type="predicted"/>
<dbReference type="InterPro" id="IPR050659">
    <property type="entry name" value="Peptidase_M24B"/>
</dbReference>
<evidence type="ECO:0000313" key="3">
    <source>
        <dbReference type="Proteomes" id="UP000033870"/>
    </source>
</evidence>
<reference evidence="2 3" key="1">
    <citation type="journal article" date="2015" name="Nature">
        <title>rRNA introns, odd ribosomes, and small enigmatic genomes across a large radiation of phyla.</title>
        <authorList>
            <person name="Brown C.T."/>
            <person name="Hug L.A."/>
            <person name="Thomas B.C."/>
            <person name="Sharon I."/>
            <person name="Castelle C.J."/>
            <person name="Singh A."/>
            <person name="Wilkins M.J."/>
            <person name="Williams K.H."/>
            <person name="Banfield J.F."/>
        </authorList>
    </citation>
    <scope>NUCLEOTIDE SEQUENCE [LARGE SCALE GENOMIC DNA]</scope>
</reference>
<evidence type="ECO:0000259" key="1">
    <source>
        <dbReference type="Pfam" id="PF00557"/>
    </source>
</evidence>
<dbReference type="Gene3D" id="3.90.230.10">
    <property type="entry name" value="Creatinase/methionine aminopeptidase superfamily"/>
    <property type="match status" value="1"/>
</dbReference>
<accession>A0A0G2B833</accession>
<dbReference type="EMBL" id="LCRX01000015">
    <property type="protein sequence ID" value="KKW41594.1"/>
    <property type="molecule type" value="Genomic_DNA"/>
</dbReference>
<organism evidence="2 3">
    <name type="scientific">Candidatus Magasanikbacteria bacterium GW2011_GWA2_56_11</name>
    <dbReference type="NCBI Taxonomy" id="1619044"/>
    <lineage>
        <taxon>Bacteria</taxon>
        <taxon>Candidatus Magasanikiibacteriota</taxon>
    </lineage>
</organism>
<dbReference type="PATRIC" id="fig|1619044.3.peg.1121"/>
<dbReference type="Proteomes" id="UP000033870">
    <property type="component" value="Unassembled WGS sequence"/>
</dbReference>
<protein>
    <submittedName>
        <fullName evidence="2">PepQ-3 X-pro aminopeptidase</fullName>
    </submittedName>
</protein>
<feature type="domain" description="Peptidase M24" evidence="1">
    <location>
        <begin position="141"/>
        <end position="339"/>
    </location>
</feature>
<keyword evidence="2" id="KW-0031">Aminopeptidase</keyword>
<dbReference type="InterPro" id="IPR036005">
    <property type="entry name" value="Creatinase/aminopeptidase-like"/>
</dbReference>
<dbReference type="SUPFAM" id="SSF55920">
    <property type="entry name" value="Creatinase/aminopeptidase"/>
    <property type="match status" value="1"/>
</dbReference>
<dbReference type="PANTHER" id="PTHR46112">
    <property type="entry name" value="AMINOPEPTIDASE"/>
    <property type="match status" value="1"/>
</dbReference>
<dbReference type="PANTHER" id="PTHR46112:SF3">
    <property type="entry name" value="AMINOPEPTIDASE YPDF"/>
    <property type="match status" value="1"/>
</dbReference>
<comment type="caution">
    <text evidence="2">The sequence shown here is derived from an EMBL/GenBank/DDBJ whole genome shotgun (WGS) entry which is preliminary data.</text>
</comment>
<gene>
    <name evidence="2" type="ORF">UY92_C0015G0006</name>
</gene>
<dbReference type="InterPro" id="IPR000994">
    <property type="entry name" value="Pept_M24"/>
</dbReference>
<dbReference type="STRING" id="1619044.UY92_C0015G0006"/>
<dbReference type="Pfam" id="PF00557">
    <property type="entry name" value="Peptidase_M24"/>
    <property type="match status" value="1"/>
</dbReference>
<name>A0A0G2B833_9BACT</name>